<keyword evidence="3" id="KW-0804">Transcription</keyword>
<gene>
    <name evidence="5" type="ORF">RT717_04470</name>
</gene>
<dbReference type="Pfam" id="PF02311">
    <property type="entry name" value="AraC_binding"/>
    <property type="match status" value="1"/>
</dbReference>
<dbReference type="InterPro" id="IPR009057">
    <property type="entry name" value="Homeodomain-like_sf"/>
</dbReference>
<dbReference type="EMBL" id="CP136051">
    <property type="protein sequence ID" value="WOK07881.1"/>
    <property type="molecule type" value="Genomic_DNA"/>
</dbReference>
<name>A0ABZ0IW20_9BACT</name>
<dbReference type="SUPFAM" id="SSF46689">
    <property type="entry name" value="Homeodomain-like"/>
    <property type="match status" value="1"/>
</dbReference>
<evidence type="ECO:0000256" key="2">
    <source>
        <dbReference type="ARBA" id="ARBA00023125"/>
    </source>
</evidence>
<proteinExistence type="predicted"/>
<protein>
    <submittedName>
        <fullName evidence="5">Helix-turn-helix transcriptional regulator</fullName>
    </submittedName>
</protein>
<keyword evidence="1" id="KW-0805">Transcription regulation</keyword>
<sequence>MEKIPIRDIRTTSGQAFGRCSIRRLQDIFEGKDMLHALHRHNFFFILAVAQGEGVHEIDFTPYQVSDRSVFFLRPGQVHRLQLKMGSTGYLMEFDQEFCGSKDQATAQRLRKASGKNFCQLEASRFDKLDGILSDIFEEYTSKQDGYLDIIKANLEILCIAYNRQSPDPGQLTNNGNLYTQERFEELLELLETRISELKNVSQYADLLNLSPYQLNAITKASVGKTVAQLIDEQIILEAKRYLLATPNQVKDIAWDLGYEDVSYFIRFFKKHTSHSPDAFRKNFR</sequence>
<keyword evidence="2" id="KW-0238">DNA-binding</keyword>
<dbReference type="SMART" id="SM00342">
    <property type="entry name" value="HTH_ARAC"/>
    <property type="match status" value="1"/>
</dbReference>
<dbReference type="Gene3D" id="1.10.10.60">
    <property type="entry name" value="Homeodomain-like"/>
    <property type="match status" value="1"/>
</dbReference>
<dbReference type="InterPro" id="IPR018060">
    <property type="entry name" value="HTH_AraC"/>
</dbReference>
<feature type="domain" description="HTH araC/xylS-type" evidence="4">
    <location>
        <begin position="185"/>
        <end position="283"/>
    </location>
</feature>
<evidence type="ECO:0000256" key="3">
    <source>
        <dbReference type="ARBA" id="ARBA00023163"/>
    </source>
</evidence>
<evidence type="ECO:0000256" key="1">
    <source>
        <dbReference type="ARBA" id="ARBA00023015"/>
    </source>
</evidence>
<evidence type="ECO:0000259" key="4">
    <source>
        <dbReference type="PROSITE" id="PS01124"/>
    </source>
</evidence>
<evidence type="ECO:0000313" key="5">
    <source>
        <dbReference type="EMBL" id="WOK07881.1"/>
    </source>
</evidence>
<organism evidence="5 6">
    <name type="scientific">Imperialibacter roseus</name>
    <dbReference type="NCBI Taxonomy" id="1324217"/>
    <lineage>
        <taxon>Bacteria</taxon>
        <taxon>Pseudomonadati</taxon>
        <taxon>Bacteroidota</taxon>
        <taxon>Cytophagia</taxon>
        <taxon>Cytophagales</taxon>
        <taxon>Flammeovirgaceae</taxon>
        <taxon>Imperialibacter</taxon>
    </lineage>
</organism>
<reference evidence="5 6" key="1">
    <citation type="journal article" date="2023" name="Microbiol. Resour. Announc.">
        <title>Complete Genome Sequence of Imperialibacter roseus strain P4T.</title>
        <authorList>
            <person name="Tizabi D.R."/>
            <person name="Bachvaroff T."/>
            <person name="Hill R.T."/>
        </authorList>
    </citation>
    <scope>NUCLEOTIDE SEQUENCE [LARGE SCALE GENOMIC DNA]</scope>
    <source>
        <strain evidence="5 6">P4T</strain>
    </source>
</reference>
<dbReference type="Pfam" id="PF12833">
    <property type="entry name" value="HTH_18"/>
    <property type="match status" value="1"/>
</dbReference>
<dbReference type="PROSITE" id="PS01124">
    <property type="entry name" value="HTH_ARAC_FAMILY_2"/>
    <property type="match status" value="1"/>
</dbReference>
<dbReference type="PANTHER" id="PTHR43280">
    <property type="entry name" value="ARAC-FAMILY TRANSCRIPTIONAL REGULATOR"/>
    <property type="match status" value="1"/>
</dbReference>
<keyword evidence="6" id="KW-1185">Reference proteome</keyword>
<dbReference type="InterPro" id="IPR003313">
    <property type="entry name" value="AraC-bd"/>
</dbReference>
<evidence type="ECO:0000313" key="6">
    <source>
        <dbReference type="Proteomes" id="UP001302349"/>
    </source>
</evidence>
<dbReference type="PANTHER" id="PTHR43280:SF32">
    <property type="entry name" value="TRANSCRIPTIONAL REGULATORY PROTEIN"/>
    <property type="match status" value="1"/>
</dbReference>
<accession>A0ABZ0IW20</accession>
<dbReference type="Proteomes" id="UP001302349">
    <property type="component" value="Chromosome"/>
</dbReference>
<dbReference type="RefSeq" id="WP_317490530.1">
    <property type="nucleotide sequence ID" value="NZ_CP136051.1"/>
</dbReference>
<dbReference type="InterPro" id="IPR037923">
    <property type="entry name" value="HTH-like"/>
</dbReference>
<dbReference type="SUPFAM" id="SSF51215">
    <property type="entry name" value="Regulatory protein AraC"/>
    <property type="match status" value="1"/>
</dbReference>